<keyword evidence="3" id="KW-1185">Reference proteome</keyword>
<dbReference type="RefSeq" id="WP_252932145.1">
    <property type="nucleotide sequence ID" value="NZ_JAEUWV010000026.1"/>
</dbReference>
<dbReference type="AlphaFoldDB" id="A0AAW5HXA9"/>
<dbReference type="EMBL" id="JAEUWV010000026">
    <property type="protein sequence ID" value="MCO6395407.1"/>
    <property type="molecule type" value="Genomic_DNA"/>
</dbReference>
<sequence length="491" mass="54580">MTRAQSLADVFTLSRLAKQSPAWTLLRAHNAPTILTVLSAVFKGEDKPIAGQDFISAVEPLLADIREQTDEELPKAATAYVNDWVKAGYLVRRSPKELHDETYELSPDAHSALDYAMHLINPQHTVTKSRLGTLMASLYSLAAETDPDEATAIARLEAQRDSLQRQIDAISQHGVNVLADAEAVERAREILNLVSDLPADFARVQAEVEKVNVELRQSIVEDERSAADVLDNVFRGVDLINESDAGKAFGGFYDLFLDPEQSHRFDATLEAVMSRDFVTKLTPEERLQLHLLMSTLDASSGQVHDSMTSLSRSLRRFVQSREAESQQALTKAINDANACALQVARTNAAPGQHVFLELELSTHQAKSVSSWKLWDPLEYRIETTVEEAEIGEIDLEELRRQIRESEIDWQELTDAINASVHRRGVATLSEVLQDHPATQGVASVVGVIVLAEKHGRRTEGSELLRWTSISGHPWQARFPTHVFDQSLEGTN</sequence>
<organism evidence="2 3">
    <name type="scientific">Corynebacterium lipophilum</name>
    <dbReference type="NCBI Taxonomy" id="2804918"/>
    <lineage>
        <taxon>Bacteria</taxon>
        <taxon>Bacillati</taxon>
        <taxon>Actinomycetota</taxon>
        <taxon>Actinomycetes</taxon>
        <taxon>Mycobacteriales</taxon>
        <taxon>Corynebacteriaceae</taxon>
        <taxon>Corynebacterium</taxon>
    </lineage>
</organism>
<comment type="caution">
    <text evidence="2">The sequence shown here is derived from an EMBL/GenBank/DDBJ whole genome shotgun (WGS) entry which is preliminary data.</text>
</comment>
<proteinExistence type="predicted"/>
<protein>
    <submittedName>
        <fullName evidence="2">DUF3375 domain-containing protein</fullName>
    </submittedName>
</protein>
<accession>A0AAW5HXA9</accession>
<evidence type="ECO:0000313" key="2">
    <source>
        <dbReference type="EMBL" id="MCO6395407.1"/>
    </source>
</evidence>
<dbReference type="Proteomes" id="UP001205920">
    <property type="component" value="Unassembled WGS sequence"/>
</dbReference>
<evidence type="ECO:0000256" key="1">
    <source>
        <dbReference type="SAM" id="Coils"/>
    </source>
</evidence>
<reference evidence="2 3" key="1">
    <citation type="submission" date="2021-01" db="EMBL/GenBank/DDBJ databases">
        <title>Identification and Characterization of Corynebacterium sp.</title>
        <authorList>
            <person name="Luo Q."/>
            <person name="Qu P."/>
            <person name="Chen Q."/>
        </authorList>
    </citation>
    <scope>NUCLEOTIDE SEQUENCE [LARGE SCALE GENOMIC DNA]</scope>
    <source>
        <strain evidence="2 3">MC-18</strain>
    </source>
</reference>
<gene>
    <name evidence="2" type="ORF">JMN37_10585</name>
</gene>
<keyword evidence="1" id="KW-0175">Coiled coil</keyword>
<feature type="coiled-coil region" evidence="1">
    <location>
        <begin position="381"/>
        <end position="415"/>
    </location>
</feature>
<dbReference type="InterPro" id="IPR021804">
    <property type="entry name" value="DUF3375"/>
</dbReference>
<name>A0AAW5HXA9_9CORY</name>
<evidence type="ECO:0000313" key="3">
    <source>
        <dbReference type="Proteomes" id="UP001205920"/>
    </source>
</evidence>
<dbReference type="Pfam" id="PF11855">
    <property type="entry name" value="DUF3375"/>
    <property type="match status" value="1"/>
</dbReference>